<keyword evidence="6 10" id="KW-0472">Membrane</keyword>
<feature type="compositionally biased region" description="Polar residues" evidence="9">
    <location>
        <begin position="27"/>
        <end position="37"/>
    </location>
</feature>
<dbReference type="InParanoid" id="A0A078AMX0"/>
<dbReference type="InterPro" id="IPR000595">
    <property type="entry name" value="cNMP-bd_dom"/>
</dbReference>
<evidence type="ECO:0000256" key="9">
    <source>
        <dbReference type="SAM" id="MobiDB-lite"/>
    </source>
</evidence>
<dbReference type="InterPro" id="IPR005821">
    <property type="entry name" value="Ion_trans_dom"/>
</dbReference>
<keyword evidence="7" id="KW-1071">Ligand-gated ion channel</keyword>
<dbReference type="AlphaFoldDB" id="A0A078AMX0"/>
<feature type="transmembrane region" description="Helical" evidence="10">
    <location>
        <begin position="453"/>
        <end position="477"/>
    </location>
</feature>
<dbReference type="InterPro" id="IPR050866">
    <property type="entry name" value="CNG_cation_channel"/>
</dbReference>
<dbReference type="GO" id="GO:0005221">
    <property type="term" value="F:intracellularly cyclic nucleotide-activated monoatomic cation channel activity"/>
    <property type="evidence" value="ECO:0007669"/>
    <property type="project" value="InterPro"/>
</dbReference>
<name>A0A078AMX0_STYLE</name>
<keyword evidence="3 10" id="KW-0812">Transmembrane</keyword>
<feature type="domain" description="Cyclic nucleotide-binding" evidence="11">
    <location>
        <begin position="726"/>
        <end position="793"/>
    </location>
</feature>
<dbReference type="GO" id="GO:0016020">
    <property type="term" value="C:membrane"/>
    <property type="evidence" value="ECO:0007669"/>
    <property type="project" value="UniProtKB-SubCell"/>
</dbReference>
<dbReference type="InterPro" id="IPR018490">
    <property type="entry name" value="cNMP-bd_dom_sf"/>
</dbReference>
<evidence type="ECO:0000256" key="8">
    <source>
        <dbReference type="ARBA" id="ARBA00023303"/>
    </source>
</evidence>
<dbReference type="Gene3D" id="1.10.287.630">
    <property type="entry name" value="Helix hairpin bin"/>
    <property type="match status" value="1"/>
</dbReference>
<dbReference type="EMBL" id="CCKQ01012112">
    <property type="protein sequence ID" value="CDW83720.1"/>
    <property type="molecule type" value="Genomic_DNA"/>
</dbReference>
<evidence type="ECO:0000256" key="5">
    <source>
        <dbReference type="ARBA" id="ARBA00023065"/>
    </source>
</evidence>
<dbReference type="PROSITE" id="PS50042">
    <property type="entry name" value="CNMP_BINDING_3"/>
    <property type="match status" value="2"/>
</dbReference>
<keyword evidence="8" id="KW-0407">Ion channel</keyword>
<dbReference type="CDD" id="cd00038">
    <property type="entry name" value="CAP_ED"/>
    <property type="match status" value="2"/>
</dbReference>
<dbReference type="Pfam" id="PF00027">
    <property type="entry name" value="cNMP_binding"/>
    <property type="match status" value="2"/>
</dbReference>
<feature type="region of interest" description="Disordered" evidence="9">
    <location>
        <begin position="1"/>
        <end position="63"/>
    </location>
</feature>
<feature type="transmembrane region" description="Helical" evidence="10">
    <location>
        <begin position="244"/>
        <end position="265"/>
    </location>
</feature>
<evidence type="ECO:0000256" key="2">
    <source>
        <dbReference type="ARBA" id="ARBA00022448"/>
    </source>
</evidence>
<protein>
    <recommendedName>
        <fullName evidence="11">Cyclic nucleotide-binding domain-containing protein</fullName>
    </recommendedName>
</protein>
<dbReference type="Gene3D" id="2.60.120.10">
    <property type="entry name" value="Jelly Rolls"/>
    <property type="match status" value="2"/>
</dbReference>
<dbReference type="GO" id="GO:0044877">
    <property type="term" value="F:protein-containing complex binding"/>
    <property type="evidence" value="ECO:0007669"/>
    <property type="project" value="TreeGrafter"/>
</dbReference>
<evidence type="ECO:0000256" key="4">
    <source>
        <dbReference type="ARBA" id="ARBA00022989"/>
    </source>
</evidence>
<dbReference type="SMART" id="SM00100">
    <property type="entry name" value="cNMP"/>
    <property type="match status" value="2"/>
</dbReference>
<feature type="region of interest" description="Disordered" evidence="9">
    <location>
        <begin position="986"/>
        <end position="1018"/>
    </location>
</feature>
<evidence type="ECO:0000256" key="1">
    <source>
        <dbReference type="ARBA" id="ARBA00004141"/>
    </source>
</evidence>
<dbReference type="Proteomes" id="UP000039865">
    <property type="component" value="Unassembled WGS sequence"/>
</dbReference>
<sequence>MDQRAKLQNNQLRSFGYNEVNKDSLEPSPTNTINGNKTRLPDSFIKNMPESSSDGHGSLGNHKSKTGIIAHIANVQPTGNPLKNPSLVMSALQKNDSNYDDAYQMNRDRNSKILSTKFLGSKTTTGKFKGAVEIIRKINRTQIAMQKVKHDEALRIKQIMESKIKENFIIKQVESENQKNGPKKKRSMFIDELDEEWDDFITRRTQLLPELPKIEHGHGGHGHHAGPVDHDKIPRFIFRCNDTWVFWWDITVLVLAIIICFMLPVEIAYHAPFGKTSGWHIFEYTVEALFALDVLFHFNTTIYDSDGNEIFDRKHLAIDYLCEMHFWIDMAATFPFNKMSDNAAAKLAPTLKVIRITALSQIIKKLSLIKACQLIFYLIIYIHMKACIWFYMTRESDTWLPPMFWQSPVDSEELLEHFFGAGNYGQQYLVSVYYSVLMLKPNEIAPRADNETIICAVILLIDLIVAANIYGGITVLVQMAGRRSQKFQRQIDNANTAMKDMSIPGDVQGKVREFLVLIQSTREQQEELQKFYDMISPSLKQKVAIEIFSTIIRSNLELKKVIKSKMDEIKDDNNVSVKLTTSRIFKQRVKEVIISLIASQLTTQLNKPEDVIIHQYEEMTEKNEMYLIARGECMVNIKDENNKVIRGHKILQATEFFGEIGLIYGCKRTATVVSRKYTTLAILSKPKFQMITTEFPRFKEILKKSIFKHNDRMKKFMKQCLRKIEYFQGISEDALHDVMYHMDLKHYNEGDELQSPGDKARSLYFIQDGIVEVSALFDENHFVIERLHRGSIINFRNWFMDDEDAHVYIKFATNAIVQELDIDIMNKVCSYHPKDLEEKFLKYQTTISKTNLSYPLDYIMNLPPELRNTRLSVQKQQLAWKLENLQKNIVMRRIHEIKQFKKKPGLKEAIQISLREKAKRDEKLRAKLKDKVMDLYEKEIQHNLSEEDRRFSRILLQIDRLHKILAAQSTQVINLEKKILGRPALQNQPSIKAQPSNTISKAPSIKNEEKKKSENKKQLETYQEFFESSKLGSFPRYQDDNLSDSSEDEKNQLLQLDDIQTIAVKEGALLSLQLDKRSTLVSRQQ</sequence>
<proteinExistence type="predicted"/>
<dbReference type="SUPFAM" id="SSF81324">
    <property type="entry name" value="Voltage-gated potassium channels"/>
    <property type="match status" value="1"/>
</dbReference>
<evidence type="ECO:0000256" key="3">
    <source>
        <dbReference type="ARBA" id="ARBA00022692"/>
    </source>
</evidence>
<evidence type="ECO:0000259" key="11">
    <source>
        <dbReference type="PROSITE" id="PS50042"/>
    </source>
</evidence>
<dbReference type="InterPro" id="IPR014710">
    <property type="entry name" value="RmlC-like_jellyroll"/>
</dbReference>
<keyword evidence="13" id="KW-1185">Reference proteome</keyword>
<dbReference type="Pfam" id="PF00520">
    <property type="entry name" value="Ion_trans"/>
    <property type="match status" value="1"/>
</dbReference>
<reference evidence="12 13" key="1">
    <citation type="submission" date="2014-06" db="EMBL/GenBank/DDBJ databases">
        <authorList>
            <person name="Swart Estienne"/>
        </authorList>
    </citation>
    <scope>NUCLEOTIDE SEQUENCE [LARGE SCALE GENOMIC DNA]</scope>
    <source>
        <strain evidence="12 13">130c</strain>
    </source>
</reference>
<gene>
    <name evidence="12" type="primary">Contig13616.g14523</name>
    <name evidence="12" type="ORF">STYLEM_12768</name>
</gene>
<feature type="compositionally biased region" description="Polar residues" evidence="9">
    <location>
        <begin position="1"/>
        <end position="13"/>
    </location>
</feature>
<evidence type="ECO:0000256" key="6">
    <source>
        <dbReference type="ARBA" id="ARBA00023136"/>
    </source>
</evidence>
<dbReference type="PROSITE" id="PS00889">
    <property type="entry name" value="CNMP_BINDING_2"/>
    <property type="match status" value="1"/>
</dbReference>
<accession>A0A078AMX0</accession>
<dbReference type="OrthoDB" id="313376at2759"/>
<dbReference type="PANTHER" id="PTHR45638">
    <property type="entry name" value="CYCLIC NUCLEOTIDE-GATED CATION CHANNEL SUBUNIT A"/>
    <property type="match status" value="1"/>
</dbReference>
<evidence type="ECO:0000313" key="12">
    <source>
        <dbReference type="EMBL" id="CDW83720.1"/>
    </source>
</evidence>
<keyword evidence="2" id="KW-0813">Transport</keyword>
<feature type="compositionally biased region" description="Polar residues" evidence="9">
    <location>
        <begin position="986"/>
        <end position="1001"/>
    </location>
</feature>
<feature type="domain" description="Cyclic nucleotide-binding" evidence="11">
    <location>
        <begin position="623"/>
        <end position="691"/>
    </location>
</feature>
<dbReference type="PANTHER" id="PTHR45638:SF11">
    <property type="entry name" value="CYCLIC NUCLEOTIDE-GATED CATION CHANNEL SUBUNIT A"/>
    <property type="match status" value="1"/>
</dbReference>
<evidence type="ECO:0000256" key="10">
    <source>
        <dbReference type="SAM" id="Phobius"/>
    </source>
</evidence>
<keyword evidence="5" id="KW-0406">Ion transport</keyword>
<dbReference type="InterPro" id="IPR018488">
    <property type="entry name" value="cNMP-bd_CS"/>
</dbReference>
<dbReference type="SUPFAM" id="SSF51206">
    <property type="entry name" value="cAMP-binding domain-like"/>
    <property type="match status" value="2"/>
</dbReference>
<comment type="subcellular location">
    <subcellularLocation>
        <location evidence="1">Membrane</location>
        <topology evidence="1">Multi-pass membrane protein</topology>
    </subcellularLocation>
</comment>
<dbReference type="Gene3D" id="1.10.287.70">
    <property type="match status" value="1"/>
</dbReference>
<feature type="transmembrane region" description="Helical" evidence="10">
    <location>
        <begin position="374"/>
        <end position="392"/>
    </location>
</feature>
<evidence type="ECO:0000313" key="13">
    <source>
        <dbReference type="Proteomes" id="UP000039865"/>
    </source>
</evidence>
<feature type="compositionally biased region" description="Basic and acidic residues" evidence="9">
    <location>
        <begin position="1006"/>
        <end position="1018"/>
    </location>
</feature>
<keyword evidence="4 10" id="KW-1133">Transmembrane helix</keyword>
<organism evidence="12 13">
    <name type="scientific">Stylonychia lemnae</name>
    <name type="common">Ciliate</name>
    <dbReference type="NCBI Taxonomy" id="5949"/>
    <lineage>
        <taxon>Eukaryota</taxon>
        <taxon>Sar</taxon>
        <taxon>Alveolata</taxon>
        <taxon>Ciliophora</taxon>
        <taxon>Intramacronucleata</taxon>
        <taxon>Spirotrichea</taxon>
        <taxon>Stichotrichia</taxon>
        <taxon>Sporadotrichida</taxon>
        <taxon>Oxytrichidae</taxon>
        <taxon>Stylonychinae</taxon>
        <taxon>Stylonychia</taxon>
    </lineage>
</organism>
<evidence type="ECO:0000256" key="7">
    <source>
        <dbReference type="ARBA" id="ARBA00023286"/>
    </source>
</evidence>